<organism evidence="12 13">
    <name type="scientific">Brachionus calyciflorus</name>
    <dbReference type="NCBI Taxonomy" id="104777"/>
    <lineage>
        <taxon>Eukaryota</taxon>
        <taxon>Metazoa</taxon>
        <taxon>Spiralia</taxon>
        <taxon>Gnathifera</taxon>
        <taxon>Rotifera</taxon>
        <taxon>Eurotatoria</taxon>
        <taxon>Monogononta</taxon>
        <taxon>Pseudotrocha</taxon>
        <taxon>Ploima</taxon>
        <taxon>Brachionidae</taxon>
        <taxon>Brachionus</taxon>
    </lineage>
</organism>
<dbReference type="GO" id="GO:0005834">
    <property type="term" value="C:heterotrimeric G-protein complex"/>
    <property type="evidence" value="ECO:0007669"/>
    <property type="project" value="UniProtKB-UniRule"/>
</dbReference>
<dbReference type="GO" id="GO:0007191">
    <property type="term" value="P:adenylate cyclase-activating dopamine receptor signaling pathway"/>
    <property type="evidence" value="ECO:0007669"/>
    <property type="project" value="TreeGrafter"/>
</dbReference>
<dbReference type="PRINTS" id="PR00443">
    <property type="entry name" value="GPROTEINAS"/>
</dbReference>
<dbReference type="CDD" id="cd00066">
    <property type="entry name" value="G-alpha"/>
    <property type="match status" value="1"/>
</dbReference>
<feature type="binding site" evidence="9">
    <location>
        <position position="69"/>
    </location>
    <ligand>
        <name>Mg(2+)</name>
        <dbReference type="ChEBI" id="CHEBI:18420"/>
    </ligand>
</feature>
<comment type="function">
    <text evidence="10">Guanine nucleotide-binding proteins (G proteins) function as transducers in numerous signaling pathways controlled by G protein-coupled receptors (GPCRs).</text>
</comment>
<feature type="binding site" evidence="8">
    <location>
        <begin position="299"/>
        <end position="302"/>
    </location>
    <ligand>
        <name>GTP</name>
        <dbReference type="ChEBI" id="CHEBI:37565"/>
    </ligand>
</feature>
<dbReference type="GO" id="GO:0031683">
    <property type="term" value="F:G-protein beta/gamma-subunit complex binding"/>
    <property type="evidence" value="ECO:0007669"/>
    <property type="project" value="UniProtKB-UniRule"/>
</dbReference>
<keyword evidence="10" id="KW-0472">Membrane</keyword>
<comment type="subcellular location">
    <subcellularLocation>
        <location evidence="10">Cell membrane</location>
    </subcellularLocation>
</comment>
<dbReference type="InterPro" id="IPR011025">
    <property type="entry name" value="GproteinA_insert"/>
</dbReference>
<dbReference type="Proteomes" id="UP000663879">
    <property type="component" value="Unassembled WGS sequence"/>
</dbReference>
<dbReference type="SMART" id="SM00275">
    <property type="entry name" value="G_alpha"/>
    <property type="match status" value="1"/>
</dbReference>
<evidence type="ECO:0000313" key="12">
    <source>
        <dbReference type="EMBL" id="CAF0938710.1"/>
    </source>
</evidence>
<dbReference type="InterPro" id="IPR001019">
    <property type="entry name" value="Gprotein_alpha_su"/>
</dbReference>
<evidence type="ECO:0000256" key="5">
    <source>
        <dbReference type="ARBA" id="ARBA00022842"/>
    </source>
</evidence>
<comment type="subunit">
    <text evidence="2 10">G proteins are composed of 3 units; alpha, beta and gamma. The alpha chain contains the guanine nucleotide binding site.</text>
</comment>
<keyword evidence="7 10" id="KW-0807">Transducer</keyword>
<dbReference type="InterPro" id="IPR000367">
    <property type="entry name" value="Gprotein_alpha_S"/>
</dbReference>
<evidence type="ECO:0000256" key="3">
    <source>
        <dbReference type="ARBA" id="ARBA00022723"/>
    </source>
</evidence>
<keyword evidence="10" id="KW-1003">Cell membrane</keyword>
<dbReference type="GO" id="GO:0005525">
    <property type="term" value="F:GTP binding"/>
    <property type="evidence" value="ECO:0007669"/>
    <property type="project" value="UniProtKB-UniRule"/>
</dbReference>
<evidence type="ECO:0000313" key="13">
    <source>
        <dbReference type="Proteomes" id="UP000663879"/>
    </source>
</evidence>
<evidence type="ECO:0000256" key="1">
    <source>
        <dbReference type="ARBA" id="ARBA00007172"/>
    </source>
</evidence>
<feature type="binding site" evidence="8">
    <location>
        <begin position="180"/>
        <end position="181"/>
    </location>
    <ligand>
        <name>GTP</name>
        <dbReference type="ChEBI" id="CHEBI:37565"/>
    </ligand>
</feature>
<reference evidence="12" key="1">
    <citation type="submission" date="2021-02" db="EMBL/GenBank/DDBJ databases">
        <authorList>
            <person name="Nowell W R."/>
        </authorList>
    </citation>
    <scope>NUCLEOTIDE SEQUENCE</scope>
    <source>
        <strain evidence="12">Ploen Becks lab</strain>
    </source>
</reference>
<feature type="binding site" evidence="8">
    <location>
        <begin position="230"/>
        <end position="234"/>
    </location>
    <ligand>
        <name>GTP</name>
        <dbReference type="ChEBI" id="CHEBI:37565"/>
    </ligand>
</feature>
<dbReference type="PANTHER" id="PTHR10218:SF212">
    <property type="entry name" value="G PROTEIN ALPHA S SUBUNIT"/>
    <property type="match status" value="1"/>
</dbReference>
<feature type="binding site" evidence="8">
    <location>
        <begin position="205"/>
        <end position="211"/>
    </location>
    <ligand>
        <name>GTP</name>
        <dbReference type="ChEBI" id="CHEBI:37565"/>
    </ligand>
</feature>
<evidence type="ECO:0000256" key="9">
    <source>
        <dbReference type="PIRSR" id="PIRSR601019-2"/>
    </source>
</evidence>
<gene>
    <name evidence="12" type="ORF">OXX778_LOCUS13311</name>
</gene>
<comment type="similarity">
    <text evidence="1 10">Belongs to the G-alpha family. G(s) subfamily.</text>
</comment>
<feature type="binding site" evidence="9">
    <location>
        <position position="211"/>
    </location>
    <ligand>
        <name>Mg(2+)</name>
        <dbReference type="ChEBI" id="CHEBI:18420"/>
    </ligand>
</feature>
<evidence type="ECO:0000256" key="6">
    <source>
        <dbReference type="ARBA" id="ARBA00023134"/>
    </source>
</evidence>
<dbReference type="GO" id="GO:0005737">
    <property type="term" value="C:cytoplasm"/>
    <property type="evidence" value="ECO:0007669"/>
    <property type="project" value="TreeGrafter"/>
</dbReference>
<evidence type="ECO:0000256" key="10">
    <source>
        <dbReference type="RuleBase" id="RU369121"/>
    </source>
</evidence>
<evidence type="ECO:0000256" key="11">
    <source>
        <dbReference type="SAM" id="MobiDB-lite"/>
    </source>
</evidence>
<dbReference type="SUPFAM" id="SSF47895">
    <property type="entry name" value="Transducin (alpha subunit), insertion domain"/>
    <property type="match status" value="1"/>
</dbReference>
<dbReference type="PANTHER" id="PTHR10218">
    <property type="entry name" value="GTP-BINDING PROTEIN ALPHA SUBUNIT"/>
    <property type="match status" value="1"/>
</dbReference>
<dbReference type="Gene3D" id="3.40.50.300">
    <property type="entry name" value="P-loop containing nucleotide triphosphate hydrolases"/>
    <property type="match status" value="2"/>
</dbReference>
<evidence type="ECO:0000256" key="2">
    <source>
        <dbReference type="ARBA" id="ARBA00011356"/>
    </source>
</evidence>
<proteinExistence type="inferred from homology"/>
<evidence type="ECO:0000256" key="4">
    <source>
        <dbReference type="ARBA" id="ARBA00022741"/>
    </source>
</evidence>
<dbReference type="GO" id="GO:0003924">
    <property type="term" value="F:GTPase activity"/>
    <property type="evidence" value="ECO:0007669"/>
    <property type="project" value="UniProtKB-UniRule"/>
</dbReference>
<dbReference type="PRINTS" id="PR00318">
    <property type="entry name" value="GPROTEINA"/>
</dbReference>
<dbReference type="FunFam" id="3.40.50.300:FF:006178">
    <property type="entry name" value="Guanine nucleotide-binding protein G(s) subunit alpha isoforms short"/>
    <property type="match status" value="1"/>
</dbReference>
<feature type="binding site" evidence="8">
    <location>
        <begin position="65"/>
        <end position="70"/>
    </location>
    <ligand>
        <name>GTP</name>
        <dbReference type="ChEBI" id="CHEBI:37565"/>
    </ligand>
</feature>
<dbReference type="AlphaFoldDB" id="A0A814C909"/>
<dbReference type="FunFam" id="3.40.50.300:FF:000692">
    <property type="entry name" value="Guanine nucleotide-binding protein subunit alpha"/>
    <property type="match status" value="1"/>
</dbReference>
<sequence>MFLNLRNCAKMLKACIDKCTRTNKSKKMDKDNLKESKRRSKQIDRELKKTGHTPTIKLLLLGTGESGKSTILKQMRIIHISGFTTEERIAKINDIKSNIRDAILSIIDAMERFNFKLENEKLVECIDFICENAHLLLSSKLAKNQDEDKIERLWDCMEKLWTDKGIKKCAKHGNEYHLIDSAEYFLNRIKPIRSRNYLPNDQDILRCRVLTTGICETQFQVKNVNFHIFDVGGQRDQRKKWIQCFNGVTAIMYVVDISSFNMTLREDNNINRLKESLNSFRQIWINRYLYNTPILLFLNKYDIFIKKIIEENCQLGDYFPEFDSYQIPKKFSPELYIENENPEVTRARLFIYEQFINITEEKLIDSIRTFAMNEAESIRNNSEDKLDESLNSNLEYRIFEQFKKSFHGFDLNKSNEKFCIPYTTCAIDTENINRVFNGCKEILKKEHLEKSGLI</sequence>
<feature type="region of interest" description="Disordered" evidence="11">
    <location>
        <begin position="26"/>
        <end position="45"/>
    </location>
</feature>
<dbReference type="InterPro" id="IPR027417">
    <property type="entry name" value="P-loop_NTPase"/>
</dbReference>
<keyword evidence="5 9" id="KW-0460">Magnesium</keyword>
<dbReference type="EMBL" id="CAJNOC010002534">
    <property type="protein sequence ID" value="CAF0938710.1"/>
    <property type="molecule type" value="Genomic_DNA"/>
</dbReference>
<name>A0A814C909_9BILA</name>
<dbReference type="SUPFAM" id="SSF52540">
    <property type="entry name" value="P-loop containing nucleoside triphosphate hydrolases"/>
    <property type="match status" value="1"/>
</dbReference>
<keyword evidence="4 8" id="KW-0547">Nucleotide-binding</keyword>
<dbReference type="Gene3D" id="1.10.400.10">
    <property type="entry name" value="GI Alpha 1, domain 2-like"/>
    <property type="match status" value="1"/>
</dbReference>
<dbReference type="Pfam" id="PF00503">
    <property type="entry name" value="G-alpha"/>
    <property type="match status" value="1"/>
</dbReference>
<dbReference type="GO" id="GO:0001664">
    <property type="term" value="F:G protein-coupled receptor binding"/>
    <property type="evidence" value="ECO:0007669"/>
    <property type="project" value="TreeGrafter"/>
</dbReference>
<dbReference type="PROSITE" id="PS51882">
    <property type="entry name" value="G_ALPHA"/>
    <property type="match status" value="1"/>
</dbReference>
<dbReference type="GO" id="GO:0046872">
    <property type="term" value="F:metal ion binding"/>
    <property type="evidence" value="ECO:0007669"/>
    <property type="project" value="UniProtKB-UniRule"/>
</dbReference>
<keyword evidence="6 8" id="KW-0342">GTP-binding</keyword>
<evidence type="ECO:0000256" key="7">
    <source>
        <dbReference type="ARBA" id="ARBA00023224"/>
    </source>
</evidence>
<comment type="caution">
    <text evidence="12">The sequence shown here is derived from an EMBL/GenBank/DDBJ whole genome shotgun (WGS) entry which is preliminary data.</text>
</comment>
<dbReference type="OrthoDB" id="10311170at2759"/>
<keyword evidence="3 9" id="KW-0479">Metal-binding</keyword>
<keyword evidence="13" id="KW-1185">Reference proteome</keyword>
<protein>
    <recommendedName>
        <fullName evidence="10">Guanine nucleotide-binding protein G(s) subunit alpha</fullName>
    </recommendedName>
    <alternativeName>
        <fullName evidence="10">Adenylate cyclase-stimulating G alpha protein</fullName>
    </alternativeName>
</protein>
<accession>A0A814C909</accession>
<evidence type="ECO:0000256" key="8">
    <source>
        <dbReference type="PIRSR" id="PIRSR601019-1"/>
    </source>
</evidence>